<dbReference type="SFLD" id="SFLDS00003">
    <property type="entry name" value="Haloacid_Dehalogenase"/>
    <property type="match status" value="1"/>
</dbReference>
<protein>
    <recommendedName>
        <fullName evidence="7">Phosphatidylglycerol--prolipoprotein diacylglyceryl transferase</fullName>
        <ecNumber evidence="7">2.5.1.145</ecNumber>
    </recommendedName>
</protein>
<evidence type="ECO:0000256" key="7">
    <source>
        <dbReference type="HAMAP-Rule" id="MF_01147"/>
    </source>
</evidence>
<feature type="transmembrane region" description="Helical" evidence="7">
    <location>
        <begin position="183"/>
        <end position="201"/>
    </location>
</feature>
<dbReference type="InterPro" id="IPR023198">
    <property type="entry name" value="PGP-like_dom2"/>
</dbReference>
<keyword evidence="3 7" id="KW-0808">Transferase</keyword>
<dbReference type="GO" id="GO:0042158">
    <property type="term" value="P:lipoprotein biosynthetic process"/>
    <property type="evidence" value="ECO:0007669"/>
    <property type="project" value="UniProtKB-UniRule"/>
</dbReference>
<dbReference type="Gene3D" id="1.10.150.240">
    <property type="entry name" value="Putative phosphatase, domain 2"/>
    <property type="match status" value="1"/>
</dbReference>
<name>A0A397RSZ1_9MOLU</name>
<feature type="transmembrane region" description="Helical" evidence="7">
    <location>
        <begin position="213"/>
        <end position="233"/>
    </location>
</feature>
<keyword evidence="4 7" id="KW-0812">Transmembrane</keyword>
<dbReference type="EC" id="2.5.1.145" evidence="7"/>
<feature type="transmembrane region" description="Helical" evidence="7">
    <location>
        <begin position="48"/>
        <end position="70"/>
    </location>
</feature>
<dbReference type="InterPro" id="IPR023214">
    <property type="entry name" value="HAD_sf"/>
</dbReference>
<feature type="transmembrane region" description="Helical" evidence="7">
    <location>
        <begin position="120"/>
        <end position="141"/>
    </location>
</feature>
<evidence type="ECO:0000256" key="6">
    <source>
        <dbReference type="ARBA" id="ARBA00023136"/>
    </source>
</evidence>
<evidence type="ECO:0000256" key="2">
    <source>
        <dbReference type="ARBA" id="ARBA00022475"/>
    </source>
</evidence>
<evidence type="ECO:0000256" key="4">
    <source>
        <dbReference type="ARBA" id="ARBA00022692"/>
    </source>
</evidence>
<comment type="function">
    <text evidence="7">Catalyzes the transfer of the diacylglyceryl group from phosphatidylglycerol to the sulfhydryl group of the N-terminal cysteine of a prolipoprotein, the first step in the formation of mature lipoproteins.</text>
</comment>
<keyword evidence="9" id="KW-1185">Reference proteome</keyword>
<dbReference type="HAMAP" id="MF_01147">
    <property type="entry name" value="Lgt"/>
    <property type="match status" value="1"/>
</dbReference>
<dbReference type="SFLD" id="SFLDG01135">
    <property type="entry name" value="C1.5.6:_HAD__Beta-PGM__Phospha"/>
    <property type="match status" value="1"/>
</dbReference>
<dbReference type="Proteomes" id="UP000266506">
    <property type="component" value="Unassembled WGS sequence"/>
</dbReference>
<dbReference type="PROSITE" id="PS01311">
    <property type="entry name" value="LGT"/>
    <property type="match status" value="1"/>
</dbReference>
<dbReference type="SFLD" id="SFLDG01129">
    <property type="entry name" value="C1.5:_HAD__Beta-PGM__Phosphata"/>
    <property type="match status" value="1"/>
</dbReference>
<evidence type="ECO:0000313" key="9">
    <source>
        <dbReference type="Proteomes" id="UP000266506"/>
    </source>
</evidence>
<accession>A0A397RSZ1</accession>
<dbReference type="InterPro" id="IPR041492">
    <property type="entry name" value="HAD_2"/>
</dbReference>
<dbReference type="Pfam" id="PF13419">
    <property type="entry name" value="HAD_2"/>
    <property type="match status" value="1"/>
</dbReference>
<dbReference type="Gene3D" id="3.40.50.1000">
    <property type="entry name" value="HAD superfamily/HAD-like"/>
    <property type="match status" value="1"/>
</dbReference>
<evidence type="ECO:0000256" key="3">
    <source>
        <dbReference type="ARBA" id="ARBA00022679"/>
    </source>
</evidence>
<comment type="pathway">
    <text evidence="7">Protein modification; lipoprotein biosynthesis (diacylglyceryl transfer).</text>
</comment>
<gene>
    <name evidence="7" type="primary">lgt</name>
    <name evidence="8" type="ORF">EI71_01028</name>
</gene>
<feature type="binding site" evidence="7">
    <location>
        <position position="139"/>
    </location>
    <ligand>
        <name>a 1,2-diacyl-sn-glycero-3-phospho-(1'-sn-glycerol)</name>
        <dbReference type="ChEBI" id="CHEBI:64716"/>
    </ligand>
</feature>
<comment type="similarity">
    <text evidence="1 7">Belongs to the Lgt family.</text>
</comment>
<keyword evidence="8" id="KW-0449">Lipoprotein</keyword>
<reference evidence="8 9" key="1">
    <citation type="submission" date="2018-08" db="EMBL/GenBank/DDBJ databases">
        <title>Genomic Encyclopedia of Archaeal and Bacterial Type Strains, Phase II (KMG-II): from individual species to whole genera.</title>
        <authorList>
            <person name="Goeker M."/>
        </authorList>
    </citation>
    <scope>NUCLEOTIDE SEQUENCE [LARGE SCALE GENOMIC DNA]</scope>
    <source>
        <strain evidence="8 9">ATCC 27112</strain>
    </source>
</reference>
<dbReference type="InterPro" id="IPR036412">
    <property type="entry name" value="HAD-like_sf"/>
</dbReference>
<comment type="catalytic activity">
    <reaction evidence="7">
        <text>L-cysteinyl-[prolipoprotein] + a 1,2-diacyl-sn-glycero-3-phospho-(1'-sn-glycerol) = an S-1,2-diacyl-sn-glyceryl-L-cysteinyl-[prolipoprotein] + sn-glycerol 1-phosphate + H(+)</text>
        <dbReference type="Rhea" id="RHEA:56712"/>
        <dbReference type="Rhea" id="RHEA-COMP:14679"/>
        <dbReference type="Rhea" id="RHEA-COMP:14680"/>
        <dbReference type="ChEBI" id="CHEBI:15378"/>
        <dbReference type="ChEBI" id="CHEBI:29950"/>
        <dbReference type="ChEBI" id="CHEBI:57685"/>
        <dbReference type="ChEBI" id="CHEBI:64716"/>
        <dbReference type="ChEBI" id="CHEBI:140658"/>
        <dbReference type="EC" id="2.5.1.145"/>
    </reaction>
</comment>
<sequence>MFLEKIAESFRIGNLEIHWYAICILIGVVLAVWLGLREAKRLGIGSDIIYVGVLITVPIAIVGARLWYVLFNLDTFHNFGEVLGFRGGKFQGLSGLAIQGGVIFALVTVYIYCKKRQVPLYIIIDLVAPGFLIGQICGRWGNFFNQELYGPIIQNPSFIKAFPFIADQMYISANGITAYRHPVFLYESLLNLCGFAFMLIARRKIKILESGDLMGVYLFWYGVVRIPCEILRLNSGVTSDPLMLGPIPVSIATAILFIILGISFLILKRTLFTKFAKRRLYQDILENVKENHIDTLIFDLDGTLLDTRSLIDHSFIETFRHFRPDYVLSDEELDSFFGPTLQTSFSRYSDDPKEIEEMIKYYREYNLAHHDEMVMAFKGARELLKTLAHKRGYRIGIVSSKKKDLVVHGLEFCGMDDYVDVILGSEEVTNPKPDPEGILKALAELNAIDMDLDDSDKRKRMPRDEEEYKKHSLYIGDNKADIEAAKAAGIRSCGVLYIKHPEIMLDAAPDFVINKLSELLSICGE</sequence>
<dbReference type="GO" id="GO:0005886">
    <property type="term" value="C:plasma membrane"/>
    <property type="evidence" value="ECO:0007669"/>
    <property type="project" value="UniProtKB-SubCell"/>
</dbReference>
<dbReference type="GO" id="GO:0008961">
    <property type="term" value="F:phosphatidylglycerol-prolipoprotein diacylglyceryl transferase activity"/>
    <property type="evidence" value="ECO:0007669"/>
    <property type="project" value="UniProtKB-UniRule"/>
</dbReference>
<keyword evidence="5 7" id="KW-1133">Transmembrane helix</keyword>
<dbReference type="Pfam" id="PF01790">
    <property type="entry name" value="LGT"/>
    <property type="match status" value="1"/>
</dbReference>
<evidence type="ECO:0000256" key="1">
    <source>
        <dbReference type="ARBA" id="ARBA00007150"/>
    </source>
</evidence>
<dbReference type="RefSeq" id="WP_162849787.1">
    <property type="nucleotide sequence ID" value="NZ_QXEV01000009.1"/>
</dbReference>
<comment type="subcellular location">
    <subcellularLocation>
        <location evidence="7">Cell membrane</location>
        <topology evidence="7">Multi-pass membrane protein</topology>
    </subcellularLocation>
</comment>
<evidence type="ECO:0000256" key="5">
    <source>
        <dbReference type="ARBA" id="ARBA00022989"/>
    </source>
</evidence>
<proteinExistence type="inferred from homology"/>
<feature type="transmembrane region" description="Helical" evidence="7">
    <location>
        <begin position="90"/>
        <end position="113"/>
    </location>
</feature>
<feature type="transmembrane region" description="Helical" evidence="7">
    <location>
        <begin position="17"/>
        <end position="36"/>
    </location>
</feature>
<keyword evidence="2 7" id="KW-1003">Cell membrane</keyword>
<dbReference type="InParanoid" id="A0A397RSZ1"/>
<dbReference type="SUPFAM" id="SSF56784">
    <property type="entry name" value="HAD-like"/>
    <property type="match status" value="1"/>
</dbReference>
<feature type="transmembrane region" description="Helical" evidence="7">
    <location>
        <begin position="245"/>
        <end position="267"/>
    </location>
</feature>
<dbReference type="UniPathway" id="UPA00664"/>
<dbReference type="AlphaFoldDB" id="A0A397RSZ1"/>
<dbReference type="NCBIfam" id="TIGR00544">
    <property type="entry name" value="lgt"/>
    <property type="match status" value="1"/>
</dbReference>
<comment type="caution">
    <text evidence="8">The sequence shown here is derived from an EMBL/GenBank/DDBJ whole genome shotgun (WGS) entry which is preliminary data.</text>
</comment>
<keyword evidence="6 7" id="KW-0472">Membrane</keyword>
<evidence type="ECO:0000313" key="8">
    <source>
        <dbReference type="EMBL" id="RIA75856.1"/>
    </source>
</evidence>
<dbReference type="PANTHER" id="PTHR30589:SF0">
    <property type="entry name" value="PHOSPHATIDYLGLYCEROL--PROLIPOPROTEIN DIACYLGLYCERYL TRANSFERASE"/>
    <property type="match status" value="1"/>
</dbReference>
<organism evidence="8 9">
    <name type="scientific">Anaeroplasma bactoclasticum</name>
    <dbReference type="NCBI Taxonomy" id="2088"/>
    <lineage>
        <taxon>Bacteria</taxon>
        <taxon>Bacillati</taxon>
        <taxon>Mycoplasmatota</taxon>
        <taxon>Mollicutes</taxon>
        <taxon>Anaeroplasmatales</taxon>
        <taxon>Anaeroplasmataceae</taxon>
        <taxon>Anaeroplasma</taxon>
    </lineage>
</organism>
<dbReference type="PANTHER" id="PTHR30589">
    <property type="entry name" value="PROLIPOPROTEIN DIACYLGLYCERYL TRANSFERASE"/>
    <property type="match status" value="1"/>
</dbReference>
<dbReference type="EMBL" id="QXEV01000009">
    <property type="protein sequence ID" value="RIA75856.1"/>
    <property type="molecule type" value="Genomic_DNA"/>
</dbReference>
<dbReference type="InterPro" id="IPR001640">
    <property type="entry name" value="Lgt"/>
</dbReference>